<feature type="active site" description="Charge relay system" evidence="8 9">
    <location>
        <position position="165"/>
    </location>
</feature>
<dbReference type="AlphaFoldDB" id="A0AAN9JUL8"/>
<evidence type="ECO:0000256" key="11">
    <source>
        <dbReference type="SAM" id="Phobius"/>
    </source>
</evidence>
<evidence type="ECO:0000256" key="7">
    <source>
        <dbReference type="ARBA" id="ARBA00022825"/>
    </source>
</evidence>
<dbReference type="SUPFAM" id="SSF52743">
    <property type="entry name" value="Subtilisin-like"/>
    <property type="match status" value="1"/>
</dbReference>
<dbReference type="Pfam" id="PF17766">
    <property type="entry name" value="fn3_6"/>
    <property type="match status" value="1"/>
</dbReference>
<dbReference type="CDD" id="cd04852">
    <property type="entry name" value="Peptidases_S8_3"/>
    <property type="match status" value="1"/>
</dbReference>
<dbReference type="GO" id="GO:0004252">
    <property type="term" value="F:serine-type endopeptidase activity"/>
    <property type="evidence" value="ECO:0007669"/>
    <property type="project" value="UniProtKB-UniRule"/>
</dbReference>
<evidence type="ECO:0000313" key="16">
    <source>
        <dbReference type="Proteomes" id="UP001367508"/>
    </source>
</evidence>
<keyword evidence="4 9" id="KW-0645">Protease</keyword>
<evidence type="ECO:0000256" key="8">
    <source>
        <dbReference type="PIRSR" id="PIRSR615500-1"/>
    </source>
</evidence>
<dbReference type="InterPro" id="IPR036852">
    <property type="entry name" value="Peptidase_S8/S53_dom_sf"/>
</dbReference>
<protein>
    <recommendedName>
        <fullName evidence="17">Cucumisin</fullName>
    </recommendedName>
</protein>
<dbReference type="Proteomes" id="UP001367508">
    <property type="component" value="Unassembled WGS sequence"/>
</dbReference>
<evidence type="ECO:0000256" key="3">
    <source>
        <dbReference type="ARBA" id="ARBA00022525"/>
    </source>
</evidence>
<keyword evidence="11" id="KW-0812">Transmembrane</keyword>
<dbReference type="InterPro" id="IPR023828">
    <property type="entry name" value="Peptidase_S8_Ser-AS"/>
</dbReference>
<evidence type="ECO:0000256" key="10">
    <source>
        <dbReference type="SAM" id="MobiDB-lite"/>
    </source>
</evidence>
<evidence type="ECO:0000259" key="13">
    <source>
        <dbReference type="Pfam" id="PF05922"/>
    </source>
</evidence>
<feature type="domain" description="Peptidase S8/S53" evidence="12">
    <location>
        <begin position="157"/>
        <end position="603"/>
    </location>
</feature>
<organism evidence="15 16">
    <name type="scientific">Canavalia gladiata</name>
    <name type="common">Sword bean</name>
    <name type="synonym">Dolichos gladiatus</name>
    <dbReference type="NCBI Taxonomy" id="3824"/>
    <lineage>
        <taxon>Eukaryota</taxon>
        <taxon>Viridiplantae</taxon>
        <taxon>Streptophyta</taxon>
        <taxon>Embryophyta</taxon>
        <taxon>Tracheophyta</taxon>
        <taxon>Spermatophyta</taxon>
        <taxon>Magnoliopsida</taxon>
        <taxon>eudicotyledons</taxon>
        <taxon>Gunneridae</taxon>
        <taxon>Pentapetalae</taxon>
        <taxon>rosids</taxon>
        <taxon>fabids</taxon>
        <taxon>Fabales</taxon>
        <taxon>Fabaceae</taxon>
        <taxon>Papilionoideae</taxon>
        <taxon>50 kb inversion clade</taxon>
        <taxon>NPAAA clade</taxon>
        <taxon>indigoferoid/millettioid clade</taxon>
        <taxon>Phaseoleae</taxon>
        <taxon>Canavalia</taxon>
    </lineage>
</organism>
<feature type="region of interest" description="Disordered" evidence="10">
    <location>
        <begin position="218"/>
        <end position="238"/>
    </location>
</feature>
<evidence type="ECO:0000256" key="1">
    <source>
        <dbReference type="ARBA" id="ARBA00004613"/>
    </source>
</evidence>
<evidence type="ECO:0000313" key="15">
    <source>
        <dbReference type="EMBL" id="KAK7305805.1"/>
    </source>
</evidence>
<keyword evidence="5" id="KW-0732">Signal</keyword>
<dbReference type="Pfam" id="PF05922">
    <property type="entry name" value="Inhibitor_I9"/>
    <property type="match status" value="1"/>
</dbReference>
<comment type="caution">
    <text evidence="15">The sequence shown here is derived from an EMBL/GenBank/DDBJ whole genome shotgun (WGS) entry which is preliminary data.</text>
</comment>
<keyword evidence="11" id="KW-1133">Transmembrane helix</keyword>
<dbReference type="Gene3D" id="3.30.70.80">
    <property type="entry name" value="Peptidase S8 propeptide/proteinase inhibitor I9"/>
    <property type="match status" value="1"/>
</dbReference>
<dbReference type="InterPro" id="IPR045051">
    <property type="entry name" value="SBT"/>
</dbReference>
<dbReference type="GO" id="GO:0006508">
    <property type="term" value="P:proteolysis"/>
    <property type="evidence" value="ECO:0007669"/>
    <property type="project" value="UniProtKB-KW"/>
</dbReference>
<comment type="similarity">
    <text evidence="2 9">Belongs to the peptidase S8 family.</text>
</comment>
<keyword evidence="16" id="KW-1185">Reference proteome</keyword>
<feature type="domain" description="Inhibitor I9" evidence="13">
    <location>
        <begin position="59"/>
        <end position="136"/>
    </location>
</feature>
<dbReference type="PROSITE" id="PS51892">
    <property type="entry name" value="SUBTILASE"/>
    <property type="match status" value="1"/>
</dbReference>
<dbReference type="PANTHER" id="PTHR10795">
    <property type="entry name" value="PROPROTEIN CONVERTASE SUBTILISIN/KEXIN"/>
    <property type="match status" value="1"/>
</dbReference>
<evidence type="ECO:0000259" key="14">
    <source>
        <dbReference type="Pfam" id="PF17766"/>
    </source>
</evidence>
<evidence type="ECO:0000256" key="4">
    <source>
        <dbReference type="ARBA" id="ARBA00022670"/>
    </source>
</evidence>
<evidence type="ECO:0000259" key="12">
    <source>
        <dbReference type="Pfam" id="PF00082"/>
    </source>
</evidence>
<dbReference type="InterPro" id="IPR041469">
    <property type="entry name" value="Subtilisin-like_FN3"/>
</dbReference>
<evidence type="ECO:0000256" key="2">
    <source>
        <dbReference type="ARBA" id="ARBA00011073"/>
    </source>
</evidence>
<evidence type="ECO:0008006" key="17">
    <source>
        <dbReference type="Google" id="ProtNLM"/>
    </source>
</evidence>
<dbReference type="Gene3D" id="3.40.50.200">
    <property type="entry name" value="Peptidase S8/S53 domain"/>
    <property type="match status" value="1"/>
</dbReference>
<gene>
    <name evidence="15" type="ORF">VNO77_43717</name>
</gene>
<dbReference type="FunFam" id="3.40.50.200:FF:000006">
    <property type="entry name" value="Subtilisin-like protease SBT1.5"/>
    <property type="match status" value="1"/>
</dbReference>
<dbReference type="PRINTS" id="PR00723">
    <property type="entry name" value="SUBTILISIN"/>
</dbReference>
<comment type="subcellular location">
    <subcellularLocation>
        <location evidence="1">Secreted</location>
    </subcellularLocation>
</comment>
<dbReference type="InterPro" id="IPR034197">
    <property type="entry name" value="Peptidases_S8_3"/>
</dbReference>
<dbReference type="GO" id="GO:0009609">
    <property type="term" value="P:response to symbiotic bacterium"/>
    <property type="evidence" value="ECO:0007669"/>
    <property type="project" value="UniProtKB-ARBA"/>
</dbReference>
<dbReference type="PROSITE" id="PS00138">
    <property type="entry name" value="SUBTILASE_SER"/>
    <property type="match status" value="1"/>
</dbReference>
<dbReference type="CDD" id="cd02120">
    <property type="entry name" value="PA_subtilisin_like"/>
    <property type="match status" value="1"/>
</dbReference>
<dbReference type="Gene3D" id="3.50.30.30">
    <property type="match status" value="1"/>
</dbReference>
<accession>A0AAN9JUL8</accession>
<keyword evidence="7 9" id="KW-0720">Serine protease</keyword>
<dbReference type="InterPro" id="IPR015500">
    <property type="entry name" value="Peptidase_S8_subtilisin-rel"/>
</dbReference>
<dbReference type="InterPro" id="IPR010259">
    <property type="entry name" value="S8pro/Inhibitor_I9"/>
</dbReference>
<dbReference type="GO" id="GO:0005576">
    <property type="term" value="C:extracellular region"/>
    <property type="evidence" value="ECO:0007669"/>
    <property type="project" value="UniProtKB-SubCell"/>
</dbReference>
<dbReference type="Gene3D" id="2.60.40.2310">
    <property type="match status" value="1"/>
</dbReference>
<feature type="transmembrane region" description="Helical" evidence="11">
    <location>
        <begin position="21"/>
        <end position="42"/>
    </location>
</feature>
<reference evidence="15 16" key="1">
    <citation type="submission" date="2024-01" db="EMBL/GenBank/DDBJ databases">
        <title>The genomes of 5 underutilized Papilionoideae crops provide insights into root nodulation and disease resistanc.</title>
        <authorList>
            <person name="Jiang F."/>
        </authorList>
    </citation>
    <scope>NUCLEOTIDE SEQUENCE [LARGE SCALE GENOMIC DNA]</scope>
    <source>
        <strain evidence="15">LVBAO_FW01</strain>
        <tissue evidence="15">Leaves</tissue>
    </source>
</reference>
<proteinExistence type="inferred from homology"/>
<feature type="active site" description="Charge relay system" evidence="8 9">
    <location>
        <position position="228"/>
    </location>
</feature>
<sequence length="760" mass="80987">MSLSMDVYLNRHSTNNEATTSLLLTNLTMGSYTFFALSLLLLCFTSSLPICHSTSSTKSYIVYTGNSMNDGASALTLYTSMLQKVADSNAEPKQVFHHYKRSFSGFVAKLTEEEAKRMAGLDEVVSVFPNEKKQLHTTRSWDFIGFPLQAERAAAESDVIIGIFDSGVWPESESFNDKGFGPPPTKWKGTCQTSNFTCNNKIIGAKYYKADGFFSDEDPKTPRDTDGHGTHTASTAAGNPVGTASMLGLRQGTARGGATAARIAVYKVCWFDGCTDADILAAFDDAIADGVDIISLSLGGFSDENYFKDGIAIGAFHAMRNGVLTVTSAGNSGPRPSSLSNFSPWSISVAASTIDRKFVTKVELGKNITYEGTSINTFDLKGKLYPIIYGGDAPSKDYDGSTSRFCFDGSLDKKLVQGKIVLCDGRNKALGTLDADAAGALIQGQNFRDLPPSLPLPGSYLDLQDGLSVYDYINSTSTPTATIFKSDEIKDTLAPYVASFSSRGPSLVAPEVLKPDLVAPGVAILASWSPVSPPSDVDGDNRTLQFNILSGTSMSCPHVAGAAAYVKSFHPTWSPAAIRSALMTTAKQLSPKINLEAEFAYGAGQIDPSKAVNPGLVYDAGEIDYVRLLCGQGYSSRSLQLITGDNSSCSETSYGTSRDLNYASFALNVLPSNSSISGSFKRTVTNVGSSTSTYKATVTAPQGLKIGVNPSVLSFTSLGQKQTFVLTIEGTIEKAIVSASLVWDDGKVQVRSPIIVFTTA</sequence>
<dbReference type="Pfam" id="PF00082">
    <property type="entry name" value="Peptidase_S8"/>
    <property type="match status" value="1"/>
</dbReference>
<feature type="compositionally biased region" description="Basic and acidic residues" evidence="10">
    <location>
        <begin position="218"/>
        <end position="229"/>
    </location>
</feature>
<evidence type="ECO:0000256" key="9">
    <source>
        <dbReference type="PROSITE-ProRule" id="PRU01240"/>
    </source>
</evidence>
<dbReference type="InterPro" id="IPR037045">
    <property type="entry name" value="S8pro/Inhibitor_I9_sf"/>
</dbReference>
<dbReference type="EMBL" id="JAYMYQ010000011">
    <property type="protein sequence ID" value="KAK7305805.1"/>
    <property type="molecule type" value="Genomic_DNA"/>
</dbReference>
<feature type="domain" description="Subtilisin-like protease fibronectin type-III" evidence="14">
    <location>
        <begin position="659"/>
        <end position="756"/>
    </location>
</feature>
<dbReference type="InterPro" id="IPR000209">
    <property type="entry name" value="Peptidase_S8/S53_dom"/>
</dbReference>
<evidence type="ECO:0000256" key="6">
    <source>
        <dbReference type="ARBA" id="ARBA00022801"/>
    </source>
</evidence>
<keyword evidence="11" id="KW-0472">Membrane</keyword>
<name>A0AAN9JUL8_CANGL</name>
<evidence type="ECO:0000256" key="5">
    <source>
        <dbReference type="ARBA" id="ARBA00022729"/>
    </source>
</evidence>
<keyword evidence="3" id="KW-0964">Secreted</keyword>
<keyword evidence="6 9" id="KW-0378">Hydrolase</keyword>
<feature type="active site" description="Charge relay system" evidence="8 9">
    <location>
        <position position="553"/>
    </location>
</feature>
<dbReference type="GO" id="GO:0009610">
    <property type="term" value="P:response to symbiotic fungus"/>
    <property type="evidence" value="ECO:0007669"/>
    <property type="project" value="UniProtKB-ARBA"/>
</dbReference>